<feature type="compositionally biased region" description="Polar residues" evidence="1">
    <location>
        <begin position="225"/>
        <end position="249"/>
    </location>
</feature>
<feature type="region of interest" description="Disordered" evidence="1">
    <location>
        <begin position="193"/>
        <end position="279"/>
    </location>
</feature>
<organism evidence="2 3">
    <name type="scientific">Mycoplasmopsis edwardii</name>
    <dbReference type="NCBI Taxonomy" id="53558"/>
    <lineage>
        <taxon>Bacteria</taxon>
        <taxon>Bacillati</taxon>
        <taxon>Mycoplasmatota</taxon>
        <taxon>Mycoplasmoidales</taxon>
        <taxon>Metamycoplasmataceae</taxon>
        <taxon>Mycoplasmopsis</taxon>
    </lineage>
</organism>
<dbReference type="PROSITE" id="PS51257">
    <property type="entry name" value="PROKAR_LIPOPROTEIN"/>
    <property type="match status" value="1"/>
</dbReference>
<name>A0A3B0QBS4_9BACT</name>
<feature type="compositionally biased region" description="Low complexity" evidence="1">
    <location>
        <begin position="254"/>
        <end position="264"/>
    </location>
</feature>
<protein>
    <recommendedName>
        <fullName evidence="4">Lipoprotein</fullName>
    </recommendedName>
</protein>
<reference evidence="3" key="1">
    <citation type="submission" date="2018-06" db="EMBL/GenBank/DDBJ databases">
        <authorList>
            <consortium name="Pathogen Informatics"/>
        </authorList>
    </citation>
    <scope>NUCLEOTIDE SEQUENCE [LARGE SCALE GENOMIC DNA]</scope>
    <source>
        <strain evidence="3">NCTC10132</strain>
    </source>
</reference>
<evidence type="ECO:0000313" key="2">
    <source>
        <dbReference type="EMBL" id="SYV97361.1"/>
    </source>
</evidence>
<evidence type="ECO:0000313" key="3">
    <source>
        <dbReference type="Proteomes" id="UP000257559"/>
    </source>
</evidence>
<keyword evidence="3" id="KW-1185">Reference proteome</keyword>
<feature type="compositionally biased region" description="Basic and acidic residues" evidence="1">
    <location>
        <begin position="193"/>
        <end position="207"/>
    </location>
</feature>
<gene>
    <name evidence="2" type="ORF">NCTC10132_00726</name>
</gene>
<evidence type="ECO:0000256" key="1">
    <source>
        <dbReference type="SAM" id="MobiDB-lite"/>
    </source>
</evidence>
<feature type="non-terminal residue" evidence="2">
    <location>
        <position position="288"/>
    </location>
</feature>
<accession>A0A3B0QBS4</accession>
<evidence type="ECO:0008006" key="4">
    <source>
        <dbReference type="Google" id="ProtNLM"/>
    </source>
</evidence>
<sequence>MKKSVLKKIFRILPFGMVPTFLTTISCNKSEENQVKNNETSNNNQVDKPIIDDKKIIKPEASKPIVEETKYENIFKLSYEDENEDIGYKFDLLLTKAKNPSKLMIQKYKKGQFFSIAGTGNFFQDNSDFKSNKLLVIKDNKAEFDEVQSTIPESKNKYEATFDQSTRVLTIKYLVNSMEVEYIQEIQIPKSLHSDKNTKTTHPKTDTESPSTNDDNNQTEESKAQDNNVKPSDSNTQENPQNGSQNQPEKPTKSDNSNDNNGSNETPKPSTEDNLGLNHEDYFVFGSW</sequence>
<dbReference type="KEGG" id="medw:NCTC10132_00726"/>
<dbReference type="EMBL" id="LS991951">
    <property type="protein sequence ID" value="SYV97361.1"/>
    <property type="molecule type" value="Genomic_DNA"/>
</dbReference>
<proteinExistence type="predicted"/>
<dbReference type="Proteomes" id="UP000257559">
    <property type="component" value="Chromosome"/>
</dbReference>
<dbReference type="AlphaFoldDB" id="A0A3B0QBS4"/>